<reference evidence="6" key="1">
    <citation type="submission" date="2020-10" db="EMBL/GenBank/DDBJ databases">
        <authorList>
            <person name="Gilroy R."/>
        </authorList>
    </citation>
    <scope>NUCLEOTIDE SEQUENCE</scope>
    <source>
        <strain evidence="6">ChiGjej1B1-24693</strain>
    </source>
</reference>
<keyword evidence="3 6" id="KW-0489">Methyltransferase</keyword>
<dbReference type="SUPFAM" id="SSF53335">
    <property type="entry name" value="S-adenosyl-L-methionine-dependent methyltransferases"/>
    <property type="match status" value="1"/>
</dbReference>
<keyword evidence="1" id="KW-0963">Cytoplasm</keyword>
<dbReference type="GO" id="GO:0003676">
    <property type="term" value="F:nucleic acid binding"/>
    <property type="evidence" value="ECO:0007669"/>
    <property type="project" value="InterPro"/>
</dbReference>
<dbReference type="GO" id="GO:0006364">
    <property type="term" value="P:rRNA processing"/>
    <property type="evidence" value="ECO:0007669"/>
    <property type="project" value="UniProtKB-KW"/>
</dbReference>
<evidence type="ECO:0000259" key="5">
    <source>
        <dbReference type="Pfam" id="PF05175"/>
    </source>
</evidence>
<dbReference type="GO" id="GO:0032259">
    <property type="term" value="P:methylation"/>
    <property type="evidence" value="ECO:0007669"/>
    <property type="project" value="UniProtKB-KW"/>
</dbReference>
<evidence type="ECO:0000256" key="3">
    <source>
        <dbReference type="ARBA" id="ARBA00022603"/>
    </source>
</evidence>
<sequence>AMNDALGRGFAEVRASLGRHKSRVLHAADPRAGVKPTWPRSRFVPELGFEVYAHGGVFAGTRVDRGTRLLLDHLAEWTPPDGPIVDVGCGTGILATWLSRRHQDADVVASDISAAAIASTRLTAGEAVRCERVDGLTSWPDGSVGAVVTNPPFHTGAAKDSTPTLQLIDDAARVVRPGGEVVMVFNTHLPYLPRLRRLGPTEVVRRDHRYLVTRTVRR</sequence>
<dbReference type="Pfam" id="PF05175">
    <property type="entry name" value="MTS"/>
    <property type="match status" value="1"/>
</dbReference>
<dbReference type="GO" id="GO:0008757">
    <property type="term" value="F:S-adenosylmethionine-dependent methyltransferase activity"/>
    <property type="evidence" value="ECO:0007669"/>
    <property type="project" value="InterPro"/>
</dbReference>
<evidence type="ECO:0000256" key="4">
    <source>
        <dbReference type="ARBA" id="ARBA00022679"/>
    </source>
</evidence>
<dbReference type="GO" id="GO:0008170">
    <property type="term" value="F:N-methyltransferase activity"/>
    <property type="evidence" value="ECO:0007669"/>
    <property type="project" value="UniProtKB-ARBA"/>
</dbReference>
<dbReference type="PANTHER" id="PTHR47816:SF4">
    <property type="entry name" value="RIBOSOMAL RNA SMALL SUBUNIT METHYLTRANSFERASE C"/>
    <property type="match status" value="1"/>
</dbReference>
<feature type="domain" description="Methyltransferase small" evidence="5">
    <location>
        <begin position="50"/>
        <end position="213"/>
    </location>
</feature>
<keyword evidence="2" id="KW-0698">rRNA processing</keyword>
<dbReference type="InterPro" id="IPR029063">
    <property type="entry name" value="SAM-dependent_MTases_sf"/>
</dbReference>
<feature type="non-terminal residue" evidence="6">
    <location>
        <position position="1"/>
    </location>
</feature>
<dbReference type="CDD" id="cd02440">
    <property type="entry name" value="AdoMet_MTases"/>
    <property type="match status" value="1"/>
</dbReference>
<accession>A0A9D1KL67</accession>
<keyword evidence="4" id="KW-0808">Transferase</keyword>
<dbReference type="InterPro" id="IPR002052">
    <property type="entry name" value="DNA_methylase_N6_adenine_CS"/>
</dbReference>
<organism evidence="6 7">
    <name type="scientific">Candidatus Avipropionibacterium avicola</name>
    <dbReference type="NCBI Taxonomy" id="2840701"/>
    <lineage>
        <taxon>Bacteria</taxon>
        <taxon>Bacillati</taxon>
        <taxon>Actinomycetota</taxon>
        <taxon>Actinomycetes</taxon>
        <taxon>Propionibacteriales</taxon>
        <taxon>Propionibacteriaceae</taxon>
        <taxon>Propionibacteriaceae incertae sedis</taxon>
        <taxon>Candidatus Avipropionibacterium</taxon>
    </lineage>
</organism>
<gene>
    <name evidence="6" type="ORF">IAA98_05030</name>
</gene>
<dbReference type="InterPro" id="IPR007848">
    <property type="entry name" value="Small_mtfrase_dom"/>
</dbReference>
<dbReference type="PROSITE" id="PS00092">
    <property type="entry name" value="N6_MTASE"/>
    <property type="match status" value="1"/>
</dbReference>
<dbReference type="Gene3D" id="3.40.50.150">
    <property type="entry name" value="Vaccinia Virus protein VP39"/>
    <property type="match status" value="1"/>
</dbReference>
<dbReference type="AlphaFoldDB" id="A0A9D1KL67"/>
<dbReference type="InterPro" id="IPR046977">
    <property type="entry name" value="RsmC/RlmG"/>
</dbReference>
<proteinExistence type="predicted"/>
<evidence type="ECO:0000313" key="6">
    <source>
        <dbReference type="EMBL" id="HIT74929.1"/>
    </source>
</evidence>
<evidence type="ECO:0000256" key="2">
    <source>
        <dbReference type="ARBA" id="ARBA00022552"/>
    </source>
</evidence>
<dbReference type="EMBL" id="DVLP01000151">
    <property type="protein sequence ID" value="HIT74929.1"/>
    <property type="molecule type" value="Genomic_DNA"/>
</dbReference>
<dbReference type="Proteomes" id="UP000886842">
    <property type="component" value="Unassembled WGS sequence"/>
</dbReference>
<dbReference type="PANTHER" id="PTHR47816">
    <property type="entry name" value="RIBOSOMAL RNA SMALL SUBUNIT METHYLTRANSFERASE C"/>
    <property type="match status" value="1"/>
</dbReference>
<evidence type="ECO:0000313" key="7">
    <source>
        <dbReference type="Proteomes" id="UP000886842"/>
    </source>
</evidence>
<comment type="caution">
    <text evidence="6">The sequence shown here is derived from an EMBL/GenBank/DDBJ whole genome shotgun (WGS) entry which is preliminary data.</text>
</comment>
<protein>
    <submittedName>
        <fullName evidence="6">Methyltransferase</fullName>
    </submittedName>
</protein>
<evidence type="ECO:0000256" key="1">
    <source>
        <dbReference type="ARBA" id="ARBA00022490"/>
    </source>
</evidence>
<name>A0A9D1KL67_9ACTN</name>
<reference evidence="6" key="2">
    <citation type="journal article" date="2021" name="PeerJ">
        <title>Extensive microbial diversity within the chicken gut microbiome revealed by metagenomics and culture.</title>
        <authorList>
            <person name="Gilroy R."/>
            <person name="Ravi A."/>
            <person name="Getino M."/>
            <person name="Pursley I."/>
            <person name="Horton D.L."/>
            <person name="Alikhan N.F."/>
            <person name="Baker D."/>
            <person name="Gharbi K."/>
            <person name="Hall N."/>
            <person name="Watson M."/>
            <person name="Adriaenssens E.M."/>
            <person name="Foster-Nyarko E."/>
            <person name="Jarju S."/>
            <person name="Secka A."/>
            <person name="Antonio M."/>
            <person name="Oren A."/>
            <person name="Chaudhuri R.R."/>
            <person name="La Ragione R."/>
            <person name="Hildebrand F."/>
            <person name="Pallen M.J."/>
        </authorList>
    </citation>
    <scope>NUCLEOTIDE SEQUENCE</scope>
    <source>
        <strain evidence="6">ChiGjej1B1-24693</strain>
    </source>
</reference>